<organism evidence="1 2">
    <name type="scientific">Desmophyllum pertusum</name>
    <dbReference type="NCBI Taxonomy" id="174260"/>
    <lineage>
        <taxon>Eukaryota</taxon>
        <taxon>Metazoa</taxon>
        <taxon>Cnidaria</taxon>
        <taxon>Anthozoa</taxon>
        <taxon>Hexacorallia</taxon>
        <taxon>Scleractinia</taxon>
        <taxon>Caryophylliina</taxon>
        <taxon>Caryophylliidae</taxon>
        <taxon>Desmophyllum</taxon>
    </lineage>
</organism>
<keyword evidence="2" id="KW-1185">Reference proteome</keyword>
<evidence type="ECO:0000313" key="2">
    <source>
        <dbReference type="Proteomes" id="UP001163046"/>
    </source>
</evidence>
<comment type="caution">
    <text evidence="1">The sequence shown here is derived from an EMBL/GenBank/DDBJ whole genome shotgun (WGS) entry which is preliminary data.</text>
</comment>
<accession>A0A9W9ZZE2</accession>
<sequence>MSPVWCLESQALLLQLDWESGTLDKLNKAISDVEAKQTQVTAFLTAMKTMLDQIATAAGLPTENYGDLAQMAGTWRKISENCDSYEKSFYHAIRGYFMKKSLDEVKAMVKKESDAGKPFPDDAYPLAKTLADAIRNQFCQSKTDKDIVVFFANENPEIGQRCVFSEFFISTLRRMMRTLSQLE</sequence>
<dbReference type="AlphaFoldDB" id="A0A9W9ZZE2"/>
<protein>
    <submittedName>
        <fullName evidence="1">Uncharacterized protein</fullName>
    </submittedName>
</protein>
<dbReference type="EMBL" id="MU825450">
    <property type="protein sequence ID" value="KAJ7388809.1"/>
    <property type="molecule type" value="Genomic_DNA"/>
</dbReference>
<dbReference type="Proteomes" id="UP001163046">
    <property type="component" value="Unassembled WGS sequence"/>
</dbReference>
<name>A0A9W9ZZE2_9CNID</name>
<proteinExistence type="predicted"/>
<gene>
    <name evidence="1" type="ORF">OS493_035593</name>
</gene>
<reference evidence="1" key="1">
    <citation type="submission" date="2023-01" db="EMBL/GenBank/DDBJ databases">
        <title>Genome assembly of the deep-sea coral Lophelia pertusa.</title>
        <authorList>
            <person name="Herrera S."/>
            <person name="Cordes E."/>
        </authorList>
    </citation>
    <scope>NUCLEOTIDE SEQUENCE</scope>
    <source>
        <strain evidence="1">USNM1676648</strain>
        <tissue evidence="1">Polyp</tissue>
    </source>
</reference>
<evidence type="ECO:0000313" key="1">
    <source>
        <dbReference type="EMBL" id="KAJ7388809.1"/>
    </source>
</evidence>